<comment type="caution">
    <text evidence="1">The sequence shown here is derived from an EMBL/GenBank/DDBJ whole genome shotgun (WGS) entry which is preliminary data.</text>
</comment>
<evidence type="ECO:0000313" key="1">
    <source>
        <dbReference type="EMBL" id="GKX61432.1"/>
    </source>
</evidence>
<accession>A0ABQ5LF83</accession>
<keyword evidence="2" id="KW-1185">Reference proteome</keyword>
<dbReference type="RefSeq" id="WP_261821319.1">
    <property type="nucleotide sequence ID" value="NZ_BRLJ01000001.1"/>
</dbReference>
<gene>
    <name evidence="1" type="ORF">SOASR032_00010</name>
</gene>
<dbReference type="EMBL" id="BRLJ01000001">
    <property type="protein sequence ID" value="GKX61432.1"/>
    <property type="molecule type" value="Genomic_DNA"/>
</dbReference>
<proteinExistence type="predicted"/>
<organism evidence="1 2">
    <name type="scientific">Pragia fontium</name>
    <dbReference type="NCBI Taxonomy" id="82985"/>
    <lineage>
        <taxon>Bacteria</taxon>
        <taxon>Pseudomonadati</taxon>
        <taxon>Pseudomonadota</taxon>
        <taxon>Gammaproteobacteria</taxon>
        <taxon>Enterobacterales</taxon>
        <taxon>Budviciaceae</taxon>
        <taxon>Pragia</taxon>
    </lineage>
</organism>
<evidence type="ECO:0008006" key="3">
    <source>
        <dbReference type="Google" id="ProtNLM"/>
    </source>
</evidence>
<dbReference type="Proteomes" id="UP001059610">
    <property type="component" value="Unassembled WGS sequence"/>
</dbReference>
<sequence length="139" mass="16320">MGLQASIDIQFAHELSPKEVVISLINNGWLLDFEDYVTFLMPTDIDDYDWQMKKRKDFIFEDFLSLHSHEDRVGVVLVNNDNIGGEFLIYSSWLSFSLSINRVYLFPETKIVDFSLYLERLRSFTETVKISSIQCELTY</sequence>
<protein>
    <recommendedName>
        <fullName evidence="3">CdiI</fullName>
    </recommendedName>
</protein>
<name>A0ABQ5LF83_9GAMM</name>
<reference evidence="1" key="1">
    <citation type="submission" date="2022-06" db="EMBL/GenBank/DDBJ databases">
        <title>Draft genome sequences of Pragia fontium str. JCM24417.</title>
        <authorList>
            <person name="Wakabayashi Y."/>
            <person name="Kojima K."/>
        </authorList>
    </citation>
    <scope>NUCLEOTIDE SEQUENCE</scope>
    <source>
        <strain evidence="1">JCM 24417</strain>
    </source>
</reference>
<evidence type="ECO:0000313" key="2">
    <source>
        <dbReference type="Proteomes" id="UP001059610"/>
    </source>
</evidence>